<proteinExistence type="predicted"/>
<dbReference type="Gene3D" id="3.90.1200.10">
    <property type="match status" value="1"/>
</dbReference>
<dbReference type="EMBL" id="UINC01084714">
    <property type="protein sequence ID" value="SVC31605.1"/>
    <property type="molecule type" value="Genomic_DNA"/>
</dbReference>
<name>A0A382L719_9ZZZZ</name>
<dbReference type="InterPro" id="IPR002575">
    <property type="entry name" value="Aminoglycoside_PTrfase"/>
</dbReference>
<evidence type="ECO:0000313" key="2">
    <source>
        <dbReference type="EMBL" id="SVC31605.1"/>
    </source>
</evidence>
<reference evidence="2" key="1">
    <citation type="submission" date="2018-05" db="EMBL/GenBank/DDBJ databases">
        <authorList>
            <person name="Lanie J.A."/>
            <person name="Ng W.-L."/>
            <person name="Kazmierczak K.M."/>
            <person name="Andrzejewski T.M."/>
            <person name="Davidsen T.M."/>
            <person name="Wayne K.J."/>
            <person name="Tettelin H."/>
            <person name="Glass J.I."/>
            <person name="Rusch D."/>
            <person name="Podicherti R."/>
            <person name="Tsui H.-C.T."/>
            <person name="Winkler M.E."/>
        </authorList>
    </citation>
    <scope>NUCLEOTIDE SEQUENCE</scope>
</reference>
<feature type="domain" description="Aminoglycoside phosphotransferase" evidence="1">
    <location>
        <begin position="81"/>
        <end position="143"/>
    </location>
</feature>
<evidence type="ECO:0000259" key="1">
    <source>
        <dbReference type="Pfam" id="PF01636"/>
    </source>
</evidence>
<organism evidence="2">
    <name type="scientific">marine metagenome</name>
    <dbReference type="NCBI Taxonomy" id="408172"/>
    <lineage>
        <taxon>unclassified sequences</taxon>
        <taxon>metagenomes</taxon>
        <taxon>ecological metagenomes</taxon>
    </lineage>
</organism>
<gene>
    <name evidence="2" type="ORF">METZ01_LOCUS284459</name>
</gene>
<dbReference type="Pfam" id="PF01636">
    <property type="entry name" value="APH"/>
    <property type="match status" value="1"/>
</dbReference>
<dbReference type="SUPFAM" id="SSF56112">
    <property type="entry name" value="Protein kinase-like (PK-like)"/>
    <property type="match status" value="1"/>
</dbReference>
<protein>
    <recommendedName>
        <fullName evidence="1">Aminoglycoside phosphotransferase domain-containing protein</fullName>
    </recommendedName>
</protein>
<sequence length="222" mass="26854">LKKLLEYAVKNLIILKNDIYYNNSQDLSVYNYNVFKSEISEFLDFYFPYVHKKEISKNLTEEFYGCWQSYFDSINFNFINFVHKDFNINNLIYLPSRKDHLKCGLLDFQGAFWGECCWDLFSLLEDSRIYFDDQFNDYFIKFYYKSTNQNISIDDFKEKYYMLNCARQTRLLGRWVKLSKELNQSFYLGFIETTRKRLVKGIGKTNRKNLKLIYNKLIPGLL</sequence>
<dbReference type="InterPro" id="IPR011009">
    <property type="entry name" value="Kinase-like_dom_sf"/>
</dbReference>
<dbReference type="AlphaFoldDB" id="A0A382L719"/>
<feature type="non-terminal residue" evidence="2">
    <location>
        <position position="1"/>
    </location>
</feature>
<accession>A0A382L719</accession>